<reference evidence="1" key="1">
    <citation type="journal article" date="2019" name="Sci. Rep.">
        <title>Draft genome of Tanacetum cinerariifolium, the natural source of mosquito coil.</title>
        <authorList>
            <person name="Yamashiro T."/>
            <person name="Shiraishi A."/>
            <person name="Satake H."/>
            <person name="Nakayama K."/>
        </authorList>
    </citation>
    <scope>NUCLEOTIDE SEQUENCE</scope>
</reference>
<protein>
    <submittedName>
        <fullName evidence="1">Uncharacterized protein</fullName>
    </submittedName>
</protein>
<feature type="non-terminal residue" evidence="1">
    <location>
        <position position="55"/>
    </location>
</feature>
<accession>A0A699KSR4</accession>
<proteinExistence type="predicted"/>
<dbReference type="EMBL" id="BKCJ010540499">
    <property type="protein sequence ID" value="GFB04639.1"/>
    <property type="molecule type" value="Genomic_DNA"/>
</dbReference>
<name>A0A699KSR4_TANCI</name>
<evidence type="ECO:0000313" key="1">
    <source>
        <dbReference type="EMBL" id="GFB04639.1"/>
    </source>
</evidence>
<organism evidence="1">
    <name type="scientific">Tanacetum cinerariifolium</name>
    <name type="common">Dalmatian daisy</name>
    <name type="synonym">Chrysanthemum cinerariifolium</name>
    <dbReference type="NCBI Taxonomy" id="118510"/>
    <lineage>
        <taxon>Eukaryota</taxon>
        <taxon>Viridiplantae</taxon>
        <taxon>Streptophyta</taxon>
        <taxon>Embryophyta</taxon>
        <taxon>Tracheophyta</taxon>
        <taxon>Spermatophyta</taxon>
        <taxon>Magnoliopsida</taxon>
        <taxon>eudicotyledons</taxon>
        <taxon>Gunneridae</taxon>
        <taxon>Pentapetalae</taxon>
        <taxon>asterids</taxon>
        <taxon>campanulids</taxon>
        <taxon>Asterales</taxon>
        <taxon>Asteraceae</taxon>
        <taxon>Asteroideae</taxon>
        <taxon>Anthemideae</taxon>
        <taxon>Anthemidinae</taxon>
        <taxon>Tanacetum</taxon>
    </lineage>
</organism>
<dbReference type="AlphaFoldDB" id="A0A699KSR4"/>
<sequence>MFGGLFGEKKMEVNVAELSGKVVGDHEVVAEVAKSKMAETLVLGSLFGLCKGVGF</sequence>
<comment type="caution">
    <text evidence="1">The sequence shown here is derived from an EMBL/GenBank/DDBJ whole genome shotgun (WGS) entry which is preliminary data.</text>
</comment>
<gene>
    <name evidence="1" type="ORF">Tci_676610</name>
</gene>